<dbReference type="NCBIfam" id="NF002806">
    <property type="entry name" value="PRK02948.1"/>
    <property type="match status" value="1"/>
</dbReference>
<keyword evidence="6" id="KW-0411">Iron-sulfur</keyword>
<dbReference type="GO" id="GO:0051536">
    <property type="term" value="F:iron-sulfur cluster binding"/>
    <property type="evidence" value="ECO:0007669"/>
    <property type="project" value="UniProtKB-KW"/>
</dbReference>
<dbReference type="RefSeq" id="WP_163941612.1">
    <property type="nucleotide sequence ID" value="NZ_JAAIKC010000001.1"/>
</dbReference>
<reference evidence="8" key="1">
    <citation type="submission" date="2020-02" db="EMBL/GenBank/DDBJ databases">
        <authorList>
            <person name="Shen X.-R."/>
            <person name="Zhang Y.-X."/>
        </authorList>
    </citation>
    <scope>NUCLEOTIDE SEQUENCE</scope>
    <source>
        <strain evidence="8">SYP-B3998</strain>
    </source>
</reference>
<keyword evidence="5" id="KW-0408">Iron</keyword>
<evidence type="ECO:0000256" key="3">
    <source>
        <dbReference type="ARBA" id="ARBA00022723"/>
    </source>
</evidence>
<dbReference type="InterPro" id="IPR016454">
    <property type="entry name" value="Cysteine_dSase"/>
</dbReference>
<dbReference type="SUPFAM" id="SSF53383">
    <property type="entry name" value="PLP-dependent transferases"/>
    <property type="match status" value="1"/>
</dbReference>
<keyword evidence="4" id="KW-0663">Pyridoxal phosphate</keyword>
<dbReference type="AlphaFoldDB" id="A0A6G3ZUG1"/>
<dbReference type="GO" id="GO:0046872">
    <property type="term" value="F:metal ion binding"/>
    <property type="evidence" value="ECO:0007669"/>
    <property type="project" value="UniProtKB-KW"/>
</dbReference>
<evidence type="ECO:0000256" key="5">
    <source>
        <dbReference type="ARBA" id="ARBA00023004"/>
    </source>
</evidence>
<dbReference type="GO" id="GO:0031071">
    <property type="term" value="F:cysteine desulfurase activity"/>
    <property type="evidence" value="ECO:0007669"/>
    <property type="project" value="UniProtKB-ARBA"/>
</dbReference>
<name>A0A6G3ZUG1_9BACL</name>
<organism evidence="8">
    <name type="scientific">Paenibacillus sp. SYP-B3998</name>
    <dbReference type="NCBI Taxonomy" id="2678564"/>
    <lineage>
        <taxon>Bacteria</taxon>
        <taxon>Bacillati</taxon>
        <taxon>Bacillota</taxon>
        <taxon>Bacilli</taxon>
        <taxon>Bacillales</taxon>
        <taxon>Paenibacillaceae</taxon>
        <taxon>Paenibacillus</taxon>
    </lineage>
</organism>
<dbReference type="InterPro" id="IPR000192">
    <property type="entry name" value="Aminotrans_V_dom"/>
</dbReference>
<comment type="similarity">
    <text evidence="2">Belongs to the class-V pyridoxal-phosphate-dependent aminotransferase family. NifS/IscS subfamily.</text>
</comment>
<dbReference type="PANTHER" id="PTHR11601:SF50">
    <property type="entry name" value="CYSTEINE DESULFURASE ISCS 2-RELATED"/>
    <property type="match status" value="1"/>
</dbReference>
<evidence type="ECO:0000313" key="8">
    <source>
        <dbReference type="EMBL" id="NEW05229.1"/>
    </source>
</evidence>
<dbReference type="EMBL" id="JAAIKC010000001">
    <property type="protein sequence ID" value="NEW05229.1"/>
    <property type="molecule type" value="Genomic_DNA"/>
</dbReference>
<evidence type="ECO:0000256" key="6">
    <source>
        <dbReference type="ARBA" id="ARBA00023014"/>
    </source>
</evidence>
<evidence type="ECO:0000259" key="7">
    <source>
        <dbReference type="Pfam" id="PF00266"/>
    </source>
</evidence>
<dbReference type="Gene3D" id="3.90.1150.10">
    <property type="entry name" value="Aspartate Aminotransferase, domain 1"/>
    <property type="match status" value="1"/>
</dbReference>
<proteinExistence type="inferred from homology"/>
<dbReference type="PIRSF" id="PIRSF005572">
    <property type="entry name" value="NifS"/>
    <property type="match status" value="1"/>
</dbReference>
<evidence type="ECO:0000256" key="2">
    <source>
        <dbReference type="ARBA" id="ARBA00006490"/>
    </source>
</evidence>
<dbReference type="InterPro" id="IPR015421">
    <property type="entry name" value="PyrdxlP-dep_Trfase_major"/>
</dbReference>
<comment type="cofactor">
    <cofactor evidence="1">
        <name>pyridoxal 5'-phosphate</name>
        <dbReference type="ChEBI" id="CHEBI:597326"/>
    </cofactor>
</comment>
<accession>A0A6G3ZUG1</accession>
<evidence type="ECO:0000256" key="4">
    <source>
        <dbReference type="ARBA" id="ARBA00022898"/>
    </source>
</evidence>
<feature type="domain" description="Aminotransferase class V" evidence="7">
    <location>
        <begin position="3"/>
        <end position="366"/>
    </location>
</feature>
<dbReference type="PANTHER" id="PTHR11601">
    <property type="entry name" value="CYSTEINE DESULFURYLASE FAMILY MEMBER"/>
    <property type="match status" value="1"/>
</dbReference>
<sequence length="392" mass="43225">MLYLDYAATTPLYDEVIGAVTEVMRLHYGNPSSIHRLGMQAEKLVQNSKEVLAGALGVSPNEIIFTSCGTESNNLAIKGTAYSYRNRGNHLITTQIEHPSVREVFRQLEAEGFRVTYLPVDSRGIVQIEALREALSDETILVSVMYVNNEVGSIQPICEIGEILANYSKIIFHVDAVQAIGKLPFQPQQWRVDLCSASAHKFRGPKGTGFLYRRQGVQLQPLLAGGGQEYGVRSGTENVPLLVGMAKALRLSMENLKTKTERLYAVRRRIVEGIASIPELTISGSEREHEMAPHIVHFAFAGMKAEVVVHALEQRNIYISTKSACASDAADPSEVMLAMGCSRQSALSGLRVSFSDEQTEADADRFITALRQVVNELVPLLVVPSVRRGKRR</sequence>
<dbReference type="Gene3D" id="1.10.260.50">
    <property type="match status" value="1"/>
</dbReference>
<dbReference type="FunFam" id="3.40.640.10:FF:000084">
    <property type="entry name" value="IscS-like cysteine desulfurase"/>
    <property type="match status" value="1"/>
</dbReference>
<gene>
    <name evidence="8" type="ORF">GK047_04240</name>
</gene>
<dbReference type="Gene3D" id="3.40.640.10">
    <property type="entry name" value="Type I PLP-dependent aspartate aminotransferase-like (Major domain)"/>
    <property type="match status" value="1"/>
</dbReference>
<protein>
    <submittedName>
        <fullName evidence="8">Cysteine desulfurase</fullName>
    </submittedName>
</protein>
<dbReference type="InterPro" id="IPR015424">
    <property type="entry name" value="PyrdxlP-dep_Trfase"/>
</dbReference>
<evidence type="ECO:0000256" key="1">
    <source>
        <dbReference type="ARBA" id="ARBA00001933"/>
    </source>
</evidence>
<keyword evidence="3" id="KW-0479">Metal-binding</keyword>
<dbReference type="InterPro" id="IPR015422">
    <property type="entry name" value="PyrdxlP-dep_Trfase_small"/>
</dbReference>
<dbReference type="Pfam" id="PF00266">
    <property type="entry name" value="Aminotran_5"/>
    <property type="match status" value="1"/>
</dbReference>
<comment type="caution">
    <text evidence="8">The sequence shown here is derived from an EMBL/GenBank/DDBJ whole genome shotgun (WGS) entry which is preliminary data.</text>
</comment>